<reference evidence="2" key="1">
    <citation type="submission" date="2022-04" db="EMBL/GenBank/DDBJ databases">
        <title>Halobacillus sp. isolated from saltern.</title>
        <authorList>
            <person name="Won M."/>
            <person name="Lee C.-M."/>
            <person name="Woen H.-Y."/>
            <person name="Kwon S.-W."/>
        </authorList>
    </citation>
    <scope>NUCLEOTIDE SEQUENCE</scope>
    <source>
        <strain evidence="2">SSHM10-5</strain>
    </source>
</reference>
<dbReference type="RefSeq" id="WP_245032290.1">
    <property type="nucleotide sequence ID" value="NZ_CP095075.1"/>
</dbReference>
<sequence length="222" mass="25237">MKNVIVSWSGGKDSAFAIYDLMKNDNYHIKGLLATTSEGSGRLPMHEVKREFIHAQAESLRIPLYEVKLPSRVGNSDYEQALKQQFDLFKEQGVQTIVYADLFLEDIKEYRDQLLSNSGMEGFYPLWERETLTVARKFISEGFKAIVTTVDSDKLPTEMAGQPFDEEFLSSLPKDVDPCGENGEFHTFVFDGPIYNELIPVTPGVPFQTRSGRFVHVELIKQ</sequence>
<gene>
    <name evidence="2" type="ORF">MUO15_20440</name>
</gene>
<accession>A0ABY4HAH7</accession>
<keyword evidence="3" id="KW-1185">Reference proteome</keyword>
<evidence type="ECO:0000259" key="1">
    <source>
        <dbReference type="Pfam" id="PF01902"/>
    </source>
</evidence>
<keyword evidence="2" id="KW-0436">Ligase</keyword>
<protein>
    <submittedName>
        <fullName evidence="2">Diphthine--ammonia ligase</fullName>
        <ecNumber evidence="2">6.3.1.14</ecNumber>
    </submittedName>
</protein>
<dbReference type="InterPro" id="IPR014729">
    <property type="entry name" value="Rossmann-like_a/b/a_fold"/>
</dbReference>
<dbReference type="InterPro" id="IPR002761">
    <property type="entry name" value="Diphthami_syn_dom"/>
</dbReference>
<dbReference type="GO" id="GO:0017178">
    <property type="term" value="F:diphthine-ammonia ligase activity"/>
    <property type="evidence" value="ECO:0007669"/>
    <property type="project" value="UniProtKB-EC"/>
</dbReference>
<proteinExistence type="predicted"/>
<evidence type="ECO:0000313" key="3">
    <source>
        <dbReference type="Proteomes" id="UP000830326"/>
    </source>
</evidence>
<name>A0ABY4HAH7_9BACI</name>
<dbReference type="Gene3D" id="3.40.50.620">
    <property type="entry name" value="HUPs"/>
    <property type="match status" value="1"/>
</dbReference>
<dbReference type="Pfam" id="PF01902">
    <property type="entry name" value="Diphthami_syn_2"/>
    <property type="match status" value="1"/>
</dbReference>
<dbReference type="Gene3D" id="3.90.1490.10">
    <property type="entry name" value="putative n-type atp pyrophosphatase, domain 2"/>
    <property type="match status" value="1"/>
</dbReference>
<feature type="domain" description="Diphthamide synthase" evidence="1">
    <location>
        <begin position="4"/>
        <end position="219"/>
    </location>
</feature>
<dbReference type="EMBL" id="CP095075">
    <property type="protein sequence ID" value="UOR11891.1"/>
    <property type="molecule type" value="Genomic_DNA"/>
</dbReference>
<organism evidence="2 3">
    <name type="scientific">Halobacillus amylolyticus</name>
    <dbReference type="NCBI Taxonomy" id="2932259"/>
    <lineage>
        <taxon>Bacteria</taxon>
        <taxon>Bacillati</taxon>
        <taxon>Bacillota</taxon>
        <taxon>Bacilli</taxon>
        <taxon>Bacillales</taxon>
        <taxon>Bacillaceae</taxon>
        <taxon>Halobacillus</taxon>
    </lineage>
</organism>
<evidence type="ECO:0000313" key="2">
    <source>
        <dbReference type="EMBL" id="UOR11891.1"/>
    </source>
</evidence>
<dbReference type="Proteomes" id="UP000830326">
    <property type="component" value="Chromosome"/>
</dbReference>
<dbReference type="NCBIfam" id="TIGR00290">
    <property type="entry name" value="MJ0570_dom"/>
    <property type="match status" value="1"/>
</dbReference>
<dbReference type="SUPFAM" id="SSF52402">
    <property type="entry name" value="Adenine nucleotide alpha hydrolases-like"/>
    <property type="match status" value="1"/>
</dbReference>
<dbReference type="EC" id="6.3.1.14" evidence="2"/>
<dbReference type="CDD" id="cd01994">
    <property type="entry name" value="AANH_PF0828-like"/>
    <property type="match status" value="1"/>
</dbReference>